<evidence type="ECO:0000313" key="3">
    <source>
        <dbReference type="EMBL" id="QGY45840.1"/>
    </source>
</evidence>
<evidence type="ECO:0000256" key="1">
    <source>
        <dbReference type="SAM" id="SignalP"/>
    </source>
</evidence>
<dbReference type="RefSeq" id="WP_158868979.1">
    <property type="nucleotide sequence ID" value="NZ_CP046401.1"/>
</dbReference>
<proteinExistence type="predicted"/>
<name>A0A6I6JXF9_9BACT</name>
<keyword evidence="1" id="KW-0732">Signal</keyword>
<accession>A0A6I6JXF9</accession>
<sequence>MKKTMIMLILALVSWGANAQHDHSNMGHSTESHSKMANKSMEQSNVEVERSKSASAIIDNYLALKDALVADNSKKAANSGKMLFEAFEEFDISAQPKSEQKELGEIIEVAREHAEHISENDGNIEHQREHFEMLSTDVKDLVIITGTDRDLYQIFCPMYNNNEGGSWLSASSEIKNPFFGSKMLKCGSVQQNITVK</sequence>
<gene>
    <name evidence="3" type="ORF">GM418_19820</name>
</gene>
<feature type="signal peptide" evidence="1">
    <location>
        <begin position="1"/>
        <end position="19"/>
    </location>
</feature>
<organism evidence="3 4">
    <name type="scientific">Maribellus comscasis</name>
    <dbReference type="NCBI Taxonomy" id="2681766"/>
    <lineage>
        <taxon>Bacteria</taxon>
        <taxon>Pseudomonadati</taxon>
        <taxon>Bacteroidota</taxon>
        <taxon>Bacteroidia</taxon>
        <taxon>Marinilabiliales</taxon>
        <taxon>Prolixibacteraceae</taxon>
        <taxon>Maribellus</taxon>
    </lineage>
</organism>
<evidence type="ECO:0000259" key="2">
    <source>
        <dbReference type="Pfam" id="PF11827"/>
    </source>
</evidence>
<keyword evidence="4" id="KW-1185">Reference proteome</keyword>
<reference evidence="3 4" key="1">
    <citation type="submission" date="2019-11" db="EMBL/GenBank/DDBJ databases">
        <authorList>
            <person name="Zheng R.K."/>
            <person name="Sun C.M."/>
        </authorList>
    </citation>
    <scope>NUCLEOTIDE SEQUENCE [LARGE SCALE GENOMIC DNA]</scope>
    <source>
        <strain evidence="3 4">WC007</strain>
    </source>
</reference>
<dbReference type="KEGG" id="mcos:GM418_19820"/>
<dbReference type="Proteomes" id="UP000428260">
    <property type="component" value="Chromosome"/>
</dbReference>
<dbReference type="Pfam" id="PF11827">
    <property type="entry name" value="DUF3347"/>
    <property type="match status" value="1"/>
</dbReference>
<dbReference type="AlphaFoldDB" id="A0A6I6JXF9"/>
<dbReference type="InterPro" id="IPR021782">
    <property type="entry name" value="DUF3347"/>
</dbReference>
<evidence type="ECO:0000313" key="4">
    <source>
        <dbReference type="Proteomes" id="UP000428260"/>
    </source>
</evidence>
<dbReference type="EMBL" id="CP046401">
    <property type="protein sequence ID" value="QGY45840.1"/>
    <property type="molecule type" value="Genomic_DNA"/>
</dbReference>
<protein>
    <submittedName>
        <fullName evidence="3">DUF3347 domain-containing protein</fullName>
    </submittedName>
</protein>
<feature type="domain" description="DUF3347" evidence="2">
    <location>
        <begin position="57"/>
        <end position="148"/>
    </location>
</feature>
<feature type="chain" id="PRO_5026159499" evidence="1">
    <location>
        <begin position="20"/>
        <end position="196"/>
    </location>
</feature>